<comment type="caution">
    <text evidence="1">The sequence shown here is derived from an EMBL/GenBank/DDBJ whole genome shotgun (WGS) entry which is preliminary data.</text>
</comment>
<organism evidence="1">
    <name type="scientific">marine sediment metagenome</name>
    <dbReference type="NCBI Taxonomy" id="412755"/>
    <lineage>
        <taxon>unclassified sequences</taxon>
        <taxon>metagenomes</taxon>
        <taxon>ecological metagenomes</taxon>
    </lineage>
</organism>
<accession>X1KEN8</accession>
<dbReference type="AlphaFoldDB" id="X1KEN8"/>
<proteinExistence type="predicted"/>
<sequence>KEDISDDELKLLPLRTLKELMGDKLNKETCDVAFIMKDDPKFRLLSNEEKEELLNKL</sequence>
<dbReference type="Gene3D" id="3.60.20.10">
    <property type="entry name" value="Glutamine Phosphoribosylpyrophosphate, subunit 1, domain 1"/>
    <property type="match status" value="1"/>
</dbReference>
<gene>
    <name evidence="1" type="ORF">S03H2_70255</name>
</gene>
<feature type="non-terminal residue" evidence="1">
    <location>
        <position position="1"/>
    </location>
</feature>
<name>X1KEN8_9ZZZZ</name>
<dbReference type="EMBL" id="BARU01046640">
    <property type="protein sequence ID" value="GAH92100.1"/>
    <property type="molecule type" value="Genomic_DNA"/>
</dbReference>
<evidence type="ECO:0000313" key="1">
    <source>
        <dbReference type="EMBL" id="GAH92100.1"/>
    </source>
</evidence>
<reference evidence="1" key="1">
    <citation type="journal article" date="2014" name="Front. Microbiol.">
        <title>High frequency of phylogenetically diverse reductive dehalogenase-homologous genes in deep subseafloor sedimentary metagenomes.</title>
        <authorList>
            <person name="Kawai M."/>
            <person name="Futagami T."/>
            <person name="Toyoda A."/>
            <person name="Takaki Y."/>
            <person name="Nishi S."/>
            <person name="Hori S."/>
            <person name="Arai W."/>
            <person name="Tsubouchi T."/>
            <person name="Morono Y."/>
            <person name="Uchiyama I."/>
            <person name="Ito T."/>
            <person name="Fujiyama A."/>
            <person name="Inagaki F."/>
            <person name="Takami H."/>
        </authorList>
    </citation>
    <scope>NUCLEOTIDE SEQUENCE</scope>
    <source>
        <strain evidence="1">Expedition CK06-06</strain>
    </source>
</reference>
<protein>
    <submittedName>
        <fullName evidence="1">Uncharacterized protein</fullName>
    </submittedName>
</protein>
<dbReference type="SUPFAM" id="SSF56235">
    <property type="entry name" value="N-terminal nucleophile aminohydrolases (Ntn hydrolases)"/>
    <property type="match status" value="1"/>
</dbReference>
<dbReference type="InterPro" id="IPR029055">
    <property type="entry name" value="Ntn_hydrolases_N"/>
</dbReference>